<dbReference type="InterPro" id="IPR003439">
    <property type="entry name" value="ABC_transporter-like_ATP-bd"/>
</dbReference>
<dbReference type="EMBL" id="JXSQ01000003">
    <property type="protein sequence ID" value="KIP53450.1"/>
    <property type="molecule type" value="Genomic_DNA"/>
</dbReference>
<dbReference type="Pfam" id="PF00005">
    <property type="entry name" value="ABC_tran"/>
    <property type="match status" value="1"/>
</dbReference>
<sequence>MLRATNLCKAFGERRALIDVSVDLTPGESLAIMGPSGSGKSTLLHTLAGISAPDSGSVLLRGRAGEATSDLGQLGDAARSALRLARFGFVFQQSMLIPELSAGENVALPLLLLGHDRAAAFRAADAGLSALGLLGSGARRVGELSGGEAQRVAIARALATEPTLVFADEPTGALDSDTASAVLDALIAGAARPESGLIIVTHDDRVAARCDRTLRLVDGRIASTL</sequence>
<dbReference type="InterPro" id="IPR017871">
    <property type="entry name" value="ABC_transporter-like_CS"/>
</dbReference>
<feature type="domain" description="ABC transporter" evidence="4">
    <location>
        <begin position="2"/>
        <end position="225"/>
    </location>
</feature>
<dbReference type="InterPro" id="IPR027417">
    <property type="entry name" value="P-loop_NTPase"/>
</dbReference>
<dbReference type="SMART" id="SM00382">
    <property type="entry name" value="AAA"/>
    <property type="match status" value="1"/>
</dbReference>
<protein>
    <recommendedName>
        <fullName evidence="4">ABC transporter domain-containing protein</fullName>
    </recommendedName>
</protein>
<evidence type="ECO:0000313" key="5">
    <source>
        <dbReference type="EMBL" id="KIP53450.1"/>
    </source>
</evidence>
<dbReference type="Proteomes" id="UP000032120">
    <property type="component" value="Unassembled WGS sequence"/>
</dbReference>
<keyword evidence="1" id="KW-0813">Transport</keyword>
<dbReference type="InterPro" id="IPR017911">
    <property type="entry name" value="MacB-like_ATP-bd"/>
</dbReference>
<dbReference type="InterPro" id="IPR015854">
    <property type="entry name" value="ABC_transpr_LolD-like"/>
</dbReference>
<organism evidence="5 6">
    <name type="scientific">Leucobacter komagatae</name>
    <dbReference type="NCBI Taxonomy" id="55969"/>
    <lineage>
        <taxon>Bacteria</taxon>
        <taxon>Bacillati</taxon>
        <taxon>Actinomycetota</taxon>
        <taxon>Actinomycetes</taxon>
        <taxon>Micrococcales</taxon>
        <taxon>Microbacteriaceae</taxon>
        <taxon>Leucobacter</taxon>
    </lineage>
</organism>
<dbReference type="Gene3D" id="3.40.50.300">
    <property type="entry name" value="P-loop containing nucleotide triphosphate hydrolases"/>
    <property type="match status" value="1"/>
</dbReference>
<evidence type="ECO:0000259" key="4">
    <source>
        <dbReference type="PROSITE" id="PS50893"/>
    </source>
</evidence>
<evidence type="ECO:0000256" key="1">
    <source>
        <dbReference type="ARBA" id="ARBA00022448"/>
    </source>
</evidence>
<dbReference type="PROSITE" id="PS50893">
    <property type="entry name" value="ABC_TRANSPORTER_2"/>
    <property type="match status" value="1"/>
</dbReference>
<keyword evidence="2" id="KW-0547">Nucleotide-binding</keyword>
<dbReference type="InterPro" id="IPR003593">
    <property type="entry name" value="AAA+_ATPase"/>
</dbReference>
<gene>
    <name evidence="5" type="ORF">SD72_04005</name>
</gene>
<dbReference type="PROSITE" id="PS00211">
    <property type="entry name" value="ABC_TRANSPORTER_1"/>
    <property type="match status" value="1"/>
</dbReference>
<accession>A0A0D0H8D6</accession>
<dbReference type="GO" id="GO:0022857">
    <property type="term" value="F:transmembrane transporter activity"/>
    <property type="evidence" value="ECO:0007669"/>
    <property type="project" value="TreeGrafter"/>
</dbReference>
<proteinExistence type="predicted"/>
<dbReference type="AlphaFoldDB" id="A0A0D0H8D6"/>
<evidence type="ECO:0000313" key="6">
    <source>
        <dbReference type="Proteomes" id="UP000032120"/>
    </source>
</evidence>
<keyword evidence="6" id="KW-1185">Reference proteome</keyword>
<evidence type="ECO:0000256" key="2">
    <source>
        <dbReference type="ARBA" id="ARBA00022741"/>
    </source>
</evidence>
<reference evidence="5 6" key="1">
    <citation type="submission" date="2015-01" db="EMBL/GenBank/DDBJ databases">
        <title>Draft genome sequence of Leucobacter komagatae strain VKM ST2845.</title>
        <authorList>
            <person name="Karlyshev A.V."/>
            <person name="Kudryashova E.B."/>
        </authorList>
    </citation>
    <scope>NUCLEOTIDE SEQUENCE [LARGE SCALE GENOMIC DNA]</scope>
    <source>
        <strain evidence="5 6">VKM ST2845</strain>
    </source>
</reference>
<dbReference type="GO" id="GO:0005524">
    <property type="term" value="F:ATP binding"/>
    <property type="evidence" value="ECO:0007669"/>
    <property type="project" value="UniProtKB-KW"/>
</dbReference>
<dbReference type="PANTHER" id="PTHR24220:SF685">
    <property type="entry name" value="ABC TRANSPORTER RELATED"/>
    <property type="match status" value="1"/>
</dbReference>
<dbReference type="GO" id="GO:0005886">
    <property type="term" value="C:plasma membrane"/>
    <property type="evidence" value="ECO:0007669"/>
    <property type="project" value="TreeGrafter"/>
</dbReference>
<dbReference type="GO" id="GO:0016887">
    <property type="term" value="F:ATP hydrolysis activity"/>
    <property type="evidence" value="ECO:0007669"/>
    <property type="project" value="InterPro"/>
</dbReference>
<dbReference type="CDD" id="cd03255">
    <property type="entry name" value="ABC_MJ0796_LolCDE_FtsE"/>
    <property type="match status" value="1"/>
</dbReference>
<evidence type="ECO:0000256" key="3">
    <source>
        <dbReference type="ARBA" id="ARBA00022840"/>
    </source>
</evidence>
<dbReference type="SUPFAM" id="SSF52540">
    <property type="entry name" value="P-loop containing nucleoside triphosphate hydrolases"/>
    <property type="match status" value="1"/>
</dbReference>
<comment type="caution">
    <text evidence="5">The sequence shown here is derived from an EMBL/GenBank/DDBJ whole genome shotgun (WGS) entry which is preliminary data.</text>
</comment>
<name>A0A0D0H8D6_9MICO</name>
<keyword evidence="3" id="KW-0067">ATP-binding</keyword>
<dbReference type="PANTHER" id="PTHR24220">
    <property type="entry name" value="IMPORT ATP-BINDING PROTEIN"/>
    <property type="match status" value="1"/>
</dbReference>